<accession>X1IKC9</accession>
<reference evidence="1" key="1">
    <citation type="journal article" date="2014" name="Front. Microbiol.">
        <title>High frequency of phylogenetically diverse reductive dehalogenase-homologous genes in deep subseafloor sedimentary metagenomes.</title>
        <authorList>
            <person name="Kawai M."/>
            <person name="Futagami T."/>
            <person name="Toyoda A."/>
            <person name="Takaki Y."/>
            <person name="Nishi S."/>
            <person name="Hori S."/>
            <person name="Arai W."/>
            <person name="Tsubouchi T."/>
            <person name="Morono Y."/>
            <person name="Uchiyama I."/>
            <person name="Ito T."/>
            <person name="Fujiyama A."/>
            <person name="Inagaki F."/>
            <person name="Takami H."/>
        </authorList>
    </citation>
    <scope>NUCLEOTIDE SEQUENCE</scope>
    <source>
        <strain evidence="1">Expedition CK06-06</strain>
    </source>
</reference>
<evidence type="ECO:0000313" key="1">
    <source>
        <dbReference type="EMBL" id="GAH82162.1"/>
    </source>
</evidence>
<proteinExistence type="predicted"/>
<gene>
    <name evidence="1" type="ORF">S03H2_64876</name>
</gene>
<name>X1IKC9_9ZZZZ</name>
<comment type="caution">
    <text evidence="1">The sequence shown here is derived from an EMBL/GenBank/DDBJ whole genome shotgun (WGS) entry which is preliminary data.</text>
</comment>
<dbReference type="AlphaFoldDB" id="X1IKC9"/>
<organism evidence="1">
    <name type="scientific">marine sediment metagenome</name>
    <dbReference type="NCBI Taxonomy" id="412755"/>
    <lineage>
        <taxon>unclassified sequences</taxon>
        <taxon>metagenomes</taxon>
        <taxon>ecological metagenomes</taxon>
    </lineage>
</organism>
<feature type="non-terminal residue" evidence="1">
    <location>
        <position position="1"/>
    </location>
</feature>
<sequence>VIWWLVYQPFPHVFKGVIRDLSEYETITSGDLYFRCPPHEKPSEEIADYYDAHFVAVQDKPFTVNQTFTLRYWKRGVDWENLKENTTPPKTLDLHYCTEAEPRFKIIFDEKLGMHTCRNISATQKNSSLLISVAHAQRHVEPSESKGLIHDSTPSLKLPISHKSIDPMIIALLQKERTDIPTKIDTLDELNTLSHEEIKEYIEG</sequence>
<protein>
    <submittedName>
        <fullName evidence="1">Uncharacterized protein</fullName>
    </submittedName>
</protein>
<dbReference type="EMBL" id="BARU01042190">
    <property type="protein sequence ID" value="GAH82162.1"/>
    <property type="molecule type" value="Genomic_DNA"/>
</dbReference>